<proteinExistence type="predicted"/>
<organism evidence="2 3">
    <name type="scientific">Ensete ventricosum</name>
    <name type="common">Abyssinian banana</name>
    <name type="synonym">Musa ensete</name>
    <dbReference type="NCBI Taxonomy" id="4639"/>
    <lineage>
        <taxon>Eukaryota</taxon>
        <taxon>Viridiplantae</taxon>
        <taxon>Streptophyta</taxon>
        <taxon>Embryophyta</taxon>
        <taxon>Tracheophyta</taxon>
        <taxon>Spermatophyta</taxon>
        <taxon>Magnoliopsida</taxon>
        <taxon>Liliopsida</taxon>
        <taxon>Zingiberales</taxon>
        <taxon>Musaceae</taxon>
        <taxon>Ensete</taxon>
    </lineage>
</organism>
<evidence type="ECO:0000313" key="2">
    <source>
        <dbReference type="EMBL" id="RRT52727.1"/>
    </source>
</evidence>
<feature type="region of interest" description="Disordered" evidence="1">
    <location>
        <begin position="1"/>
        <end position="90"/>
    </location>
</feature>
<name>A0A426YLX9_ENSVE</name>
<reference evidence="2 3" key="1">
    <citation type="journal article" date="2014" name="Agronomy (Basel)">
        <title>A Draft Genome Sequence for Ensete ventricosum, the Drought-Tolerant Tree Against Hunger.</title>
        <authorList>
            <person name="Harrison J."/>
            <person name="Moore K.A."/>
            <person name="Paszkiewicz K."/>
            <person name="Jones T."/>
            <person name="Grant M."/>
            <person name="Ambacheew D."/>
            <person name="Muzemil S."/>
            <person name="Studholme D.J."/>
        </authorList>
    </citation>
    <scope>NUCLEOTIDE SEQUENCE [LARGE SCALE GENOMIC DNA]</scope>
</reference>
<evidence type="ECO:0000256" key="1">
    <source>
        <dbReference type="SAM" id="MobiDB-lite"/>
    </source>
</evidence>
<feature type="compositionally biased region" description="Low complexity" evidence="1">
    <location>
        <begin position="1"/>
        <end position="21"/>
    </location>
</feature>
<comment type="caution">
    <text evidence="2">The sequence shown here is derived from an EMBL/GenBank/DDBJ whole genome shotgun (WGS) entry which is preliminary data.</text>
</comment>
<protein>
    <submittedName>
        <fullName evidence="2">Uncharacterized protein</fullName>
    </submittedName>
</protein>
<dbReference type="AlphaFoldDB" id="A0A426YLX9"/>
<feature type="compositionally biased region" description="Basic residues" evidence="1">
    <location>
        <begin position="27"/>
        <end position="36"/>
    </location>
</feature>
<evidence type="ECO:0000313" key="3">
    <source>
        <dbReference type="Proteomes" id="UP000287651"/>
    </source>
</evidence>
<dbReference type="EMBL" id="AMZH03011516">
    <property type="protein sequence ID" value="RRT52727.1"/>
    <property type="molecule type" value="Genomic_DNA"/>
</dbReference>
<accession>A0A426YLX9</accession>
<gene>
    <name evidence="2" type="ORF">B296_00050293</name>
</gene>
<feature type="compositionally biased region" description="Acidic residues" evidence="1">
    <location>
        <begin position="45"/>
        <end position="57"/>
    </location>
</feature>
<dbReference type="Proteomes" id="UP000287651">
    <property type="component" value="Unassembled WGS sequence"/>
</dbReference>
<sequence>MATSRKASSANRSRNPSRSYSTLLLGRQRRRRRRRRIGEDVREVVEEERTEEEEEEGEGRSNEPPTCEWDHRTKRGLLVDEARAGLGQRA</sequence>